<organism evidence="1 2">
    <name type="scientific">Acinetobacter johnsonii</name>
    <dbReference type="NCBI Taxonomy" id="40214"/>
    <lineage>
        <taxon>Bacteria</taxon>
        <taxon>Pseudomonadati</taxon>
        <taxon>Pseudomonadota</taxon>
        <taxon>Gammaproteobacteria</taxon>
        <taxon>Moraxellales</taxon>
        <taxon>Moraxellaceae</taxon>
        <taxon>Acinetobacter</taxon>
    </lineage>
</organism>
<dbReference type="GO" id="GO:0003676">
    <property type="term" value="F:nucleic acid binding"/>
    <property type="evidence" value="ECO:0007669"/>
    <property type="project" value="InterPro"/>
</dbReference>
<dbReference type="InterPro" id="IPR036397">
    <property type="entry name" value="RNaseH_sf"/>
</dbReference>
<accession>A0A1R7QEK6</accession>
<dbReference type="InterPro" id="IPR012337">
    <property type="entry name" value="RNaseH-like_sf"/>
</dbReference>
<dbReference type="AlphaFoldDB" id="A0A1R7QEK6"/>
<dbReference type="SUPFAM" id="SSF53098">
    <property type="entry name" value="Ribonuclease H-like"/>
    <property type="match status" value="1"/>
</dbReference>
<reference evidence="1 2" key="1">
    <citation type="submission" date="2017-02" db="EMBL/GenBank/DDBJ databases">
        <authorList>
            <person name="Peterson S.W."/>
        </authorList>
    </citation>
    <scope>NUCLEOTIDE SEQUENCE [LARGE SCALE GENOMIC DNA]</scope>
    <source>
        <strain evidence="1">C6</strain>
    </source>
</reference>
<dbReference type="Proteomes" id="UP000196240">
    <property type="component" value="Unassembled WGS sequence"/>
</dbReference>
<protein>
    <submittedName>
        <fullName evidence="1">Uncharacterized protein</fullName>
    </submittedName>
</protein>
<proteinExistence type="predicted"/>
<evidence type="ECO:0000313" key="1">
    <source>
        <dbReference type="EMBL" id="SJX22596.1"/>
    </source>
</evidence>
<dbReference type="RefSeq" id="WP_032051708.1">
    <property type="nucleotide sequence ID" value="NZ_FUUY01000007.1"/>
</dbReference>
<gene>
    <name evidence="1" type="ORF">ACNJC6_02243</name>
</gene>
<evidence type="ECO:0000313" key="2">
    <source>
        <dbReference type="Proteomes" id="UP000196240"/>
    </source>
</evidence>
<name>A0A1R7QEK6_ACIJO</name>
<dbReference type="EMBL" id="FUUY01000007">
    <property type="protein sequence ID" value="SJX22596.1"/>
    <property type="molecule type" value="Genomic_DNA"/>
</dbReference>
<sequence length="148" mass="17021">MKLFLDCEFNGFGGSLISLALVDENGKAFYEALHCRTPVSWVKQYVMPRLNKIPISLDEFQKRLAKFLMNYNEIHVIADWPEDISLLLNVLIIRPGYHLPIPPLTLELWKLPAIGAFTESELPHNALYDAISLSINYYEWERGVQEGI</sequence>
<dbReference type="Gene3D" id="3.30.420.10">
    <property type="entry name" value="Ribonuclease H-like superfamily/Ribonuclease H"/>
    <property type="match status" value="1"/>
</dbReference>